<dbReference type="AlphaFoldDB" id="A0A4R8G623"/>
<evidence type="ECO:0000256" key="4">
    <source>
        <dbReference type="ARBA" id="ARBA00022777"/>
    </source>
</evidence>
<dbReference type="InterPro" id="IPR031475">
    <property type="entry name" value="NBD_C"/>
</dbReference>
<evidence type="ECO:0000256" key="5">
    <source>
        <dbReference type="ARBA" id="ARBA00022840"/>
    </source>
</evidence>
<evidence type="ECO:0000259" key="14">
    <source>
        <dbReference type="Pfam" id="PF17042"/>
    </source>
</evidence>
<dbReference type="NCBIfam" id="NF043035">
    <property type="entry name" value="OxoTetrKin"/>
    <property type="match status" value="1"/>
</dbReference>
<comment type="catalytic activity">
    <reaction evidence="8">
        <text>3-dehydro-D-erythronate + ATP = 3-dehydro-4-O-phospho-D-erythronate + ADP + H(+)</text>
        <dbReference type="Rhea" id="RHEA:52556"/>
        <dbReference type="ChEBI" id="CHEBI:15378"/>
        <dbReference type="ChEBI" id="CHEBI:30616"/>
        <dbReference type="ChEBI" id="CHEBI:57958"/>
        <dbReference type="ChEBI" id="CHEBI:136593"/>
        <dbReference type="ChEBI" id="CHEBI:456216"/>
        <dbReference type="EC" id="2.7.1.217"/>
    </reaction>
</comment>
<comment type="function">
    <text evidence="9">Catalyzes the ATP-dependent phosphorylation of 3-oxo-tetronate to 3-oxo-tetronate 4-phosphate.</text>
</comment>
<reference evidence="15 16" key="1">
    <citation type="submission" date="2019-03" db="EMBL/GenBank/DDBJ databases">
        <title>Freshwater and sediment microbial communities from various areas in North America, analyzing microbe dynamics in response to fracking.</title>
        <authorList>
            <person name="Lamendella R."/>
        </authorList>
    </citation>
    <scope>NUCLEOTIDE SEQUENCE [LARGE SCALE GENOMIC DNA]</scope>
    <source>
        <strain evidence="15 16">6_TX</strain>
    </source>
</reference>
<evidence type="ECO:0000313" key="15">
    <source>
        <dbReference type="EMBL" id="TDX31598.1"/>
    </source>
</evidence>
<dbReference type="Pfam" id="PF17042">
    <property type="entry name" value="NBD_C"/>
    <property type="match status" value="1"/>
</dbReference>
<evidence type="ECO:0000256" key="10">
    <source>
        <dbReference type="ARBA" id="ARBA00039095"/>
    </source>
</evidence>
<protein>
    <recommendedName>
        <fullName evidence="11">3-oxo-tetronate kinase</fullName>
        <ecNumber evidence="10">2.7.1.217</ecNumber>
    </recommendedName>
    <alternativeName>
        <fullName evidence="12">3-dehydrotetronate 4-kinase</fullName>
    </alternativeName>
</protein>
<feature type="domain" description="Four-carbon acid sugar kinase nucleotide binding" evidence="14">
    <location>
        <begin position="258"/>
        <end position="418"/>
    </location>
</feature>
<evidence type="ECO:0000256" key="11">
    <source>
        <dbReference type="ARBA" id="ARBA00039461"/>
    </source>
</evidence>
<evidence type="ECO:0000313" key="16">
    <source>
        <dbReference type="Proteomes" id="UP000294489"/>
    </source>
</evidence>
<proteinExistence type="inferred from homology"/>
<evidence type="ECO:0000256" key="7">
    <source>
        <dbReference type="ARBA" id="ARBA00035898"/>
    </source>
</evidence>
<dbReference type="InterPro" id="IPR010737">
    <property type="entry name" value="4-carb_acid_sugar_kinase_N"/>
</dbReference>
<dbReference type="SUPFAM" id="SSF142764">
    <property type="entry name" value="YgbK-like"/>
    <property type="match status" value="1"/>
</dbReference>
<name>A0A4R8G623_9GAMM</name>
<dbReference type="GO" id="GO:0016301">
    <property type="term" value="F:kinase activity"/>
    <property type="evidence" value="ECO:0007669"/>
    <property type="project" value="UniProtKB-KW"/>
</dbReference>
<keyword evidence="5" id="KW-0067">ATP-binding</keyword>
<dbReference type="RefSeq" id="WP_134016406.1">
    <property type="nucleotide sequence ID" value="NZ_SOEC01000003.1"/>
</dbReference>
<dbReference type="Proteomes" id="UP000294489">
    <property type="component" value="Unassembled WGS sequence"/>
</dbReference>
<evidence type="ECO:0000256" key="8">
    <source>
        <dbReference type="ARBA" id="ARBA00036346"/>
    </source>
</evidence>
<keyword evidence="6" id="KW-0119">Carbohydrate metabolism</keyword>
<dbReference type="Pfam" id="PF07005">
    <property type="entry name" value="SBD_N"/>
    <property type="match status" value="1"/>
</dbReference>
<evidence type="ECO:0000259" key="13">
    <source>
        <dbReference type="Pfam" id="PF07005"/>
    </source>
</evidence>
<accession>A0A4R8G623</accession>
<dbReference type="EC" id="2.7.1.217" evidence="10"/>
<dbReference type="GO" id="GO:0005524">
    <property type="term" value="F:ATP binding"/>
    <property type="evidence" value="ECO:0007669"/>
    <property type="project" value="UniProtKB-KW"/>
</dbReference>
<keyword evidence="4" id="KW-0418">Kinase</keyword>
<gene>
    <name evidence="15" type="ORF">DFO67_103196</name>
</gene>
<evidence type="ECO:0000256" key="2">
    <source>
        <dbReference type="ARBA" id="ARBA00022679"/>
    </source>
</evidence>
<evidence type="ECO:0000256" key="12">
    <source>
        <dbReference type="ARBA" id="ARBA00041377"/>
    </source>
</evidence>
<dbReference type="InterPro" id="IPR037051">
    <property type="entry name" value="4-carb_acid_sugar_kinase_N_sf"/>
</dbReference>
<dbReference type="InterPro" id="IPR042213">
    <property type="entry name" value="NBD_C_sf"/>
</dbReference>
<evidence type="ECO:0000256" key="1">
    <source>
        <dbReference type="ARBA" id="ARBA00005715"/>
    </source>
</evidence>
<dbReference type="InterPro" id="IPR050007">
    <property type="entry name" value="OtnK"/>
</dbReference>
<evidence type="ECO:0000256" key="6">
    <source>
        <dbReference type="ARBA" id="ARBA00023277"/>
    </source>
</evidence>
<organism evidence="15 16">
    <name type="scientific">Modicisalibacter xianhensis</name>
    <dbReference type="NCBI Taxonomy" id="442341"/>
    <lineage>
        <taxon>Bacteria</taxon>
        <taxon>Pseudomonadati</taxon>
        <taxon>Pseudomonadota</taxon>
        <taxon>Gammaproteobacteria</taxon>
        <taxon>Oceanospirillales</taxon>
        <taxon>Halomonadaceae</taxon>
        <taxon>Modicisalibacter</taxon>
    </lineage>
</organism>
<keyword evidence="2" id="KW-0808">Transferase</keyword>
<feature type="domain" description="Four-carbon acid sugar kinase N-terminal" evidence="13">
    <location>
        <begin position="5"/>
        <end position="231"/>
    </location>
</feature>
<comment type="catalytic activity">
    <reaction evidence="7">
        <text>3-dehydro-L-erythronate + ATP = 3-dehydro-4-O-phospho-L-erythronate + ADP + H(+)</text>
        <dbReference type="Rhea" id="RHEA:52552"/>
        <dbReference type="ChEBI" id="CHEBI:15378"/>
        <dbReference type="ChEBI" id="CHEBI:30616"/>
        <dbReference type="ChEBI" id="CHEBI:136592"/>
        <dbReference type="ChEBI" id="CHEBI:136670"/>
        <dbReference type="ChEBI" id="CHEBI:456216"/>
        <dbReference type="EC" id="2.7.1.217"/>
    </reaction>
</comment>
<comment type="similarity">
    <text evidence="1">Belongs to the four-carbon acid sugar kinase family.</text>
</comment>
<keyword evidence="3" id="KW-0547">Nucleotide-binding</keyword>
<evidence type="ECO:0000256" key="9">
    <source>
        <dbReference type="ARBA" id="ARBA00037335"/>
    </source>
</evidence>
<dbReference type="OrthoDB" id="191465at2"/>
<dbReference type="EMBL" id="SOEC01000003">
    <property type="protein sequence ID" value="TDX31598.1"/>
    <property type="molecule type" value="Genomic_DNA"/>
</dbReference>
<comment type="caution">
    <text evidence="15">The sequence shown here is derived from an EMBL/GenBank/DDBJ whole genome shotgun (WGS) entry which is preliminary data.</text>
</comment>
<evidence type="ECO:0000256" key="3">
    <source>
        <dbReference type="ARBA" id="ARBA00022741"/>
    </source>
</evidence>
<sequence length="431" mass="44973">MSLVLGAIADDFTGATDLANNLVRAGMRCIQTIGVPEHALDVDDVDAVVVALKSRSCPAEQAVNDSLAALAWLQAQGARQIFFKYCSTFDSTPRGNIGPVADALLERVGGEQTVMVPAFPVNGRTVYQGHLFVGDRLLNDSGMQHHPLNPMQDADLVRVLAQQTPHPVGLLAHATLAQGAEAAQARLGALQREGVRQVICDTLDENDLAVLAETVADLALVTGGSGLGQTLPAVYRRRGWLAPVANAGQLDAPNGAALVLSGSCSRATLGQVEHFLASHEGFALDPLALADSDTQIEEALAFARERLGETTPVLIYASASPERVEQAQQRLGAAQAGELVERAMARLARELVDAGVGRLVVAGGETSGAVVSALGVTELRIGEQIDPGVPWTQTQVAGREAPLSLALKSGNFGGDDFFTRAFAALGQGGTS</sequence>
<dbReference type="Gene3D" id="3.40.980.20">
    <property type="entry name" value="Four-carbon acid sugar kinase, nucleotide binding domain"/>
    <property type="match status" value="1"/>
</dbReference>
<dbReference type="Gene3D" id="3.40.50.10840">
    <property type="entry name" value="Putative sugar-binding, N-terminal domain"/>
    <property type="match status" value="1"/>
</dbReference>